<dbReference type="AlphaFoldDB" id="A0A6A5VK20"/>
<dbReference type="PROSITE" id="PS00122">
    <property type="entry name" value="CARBOXYLESTERASE_B_1"/>
    <property type="match status" value="1"/>
</dbReference>
<comment type="similarity">
    <text evidence="1 3">Belongs to the type-B carboxylesterase/lipase family.</text>
</comment>
<feature type="chain" id="PRO_5025710972" description="Carboxylic ester hydrolase" evidence="3">
    <location>
        <begin position="18"/>
        <end position="524"/>
    </location>
</feature>
<feature type="signal peptide" evidence="3">
    <location>
        <begin position="1"/>
        <end position="17"/>
    </location>
</feature>
<organism evidence="5 6">
    <name type="scientific">Bimuria novae-zelandiae CBS 107.79</name>
    <dbReference type="NCBI Taxonomy" id="1447943"/>
    <lineage>
        <taxon>Eukaryota</taxon>
        <taxon>Fungi</taxon>
        <taxon>Dikarya</taxon>
        <taxon>Ascomycota</taxon>
        <taxon>Pezizomycotina</taxon>
        <taxon>Dothideomycetes</taxon>
        <taxon>Pleosporomycetidae</taxon>
        <taxon>Pleosporales</taxon>
        <taxon>Massarineae</taxon>
        <taxon>Didymosphaeriaceae</taxon>
        <taxon>Bimuria</taxon>
    </lineage>
</organism>
<dbReference type="Proteomes" id="UP000800036">
    <property type="component" value="Unassembled WGS sequence"/>
</dbReference>
<sequence>MLVLFSLLAFCVEQLLAVDLVVDLGYAKYRGLDFENGVTQWAGMRYARSTSRLDGLRFTAPQDPLDVGGVVNATKFGPLCIGTGSLLVSEVGGRWSEDCLFANVFAPTNATTKSNLPVFVFIQGGGFNNNGNANMNGSGLVRASDEQIVVVNFNYRVGPYGFLASEEIVANKSLSLNNGLKDQRQLLKWVQKHIDQFGGDPGHVTLGGASAGAGSVVMQLTAYGGRDDKLFHAATVESPATPTMRNVTQSQYQYNALLKQTGCEDLGCLQSMDAVTFQNAVRSFKIPFPGGKNAPIYQYNPTLDYDFIQDYTYNEFKNGHFVKVPTIIGDATNEGLSFTSRSVSSSQKAYTFVSDQFTNLNSEDQKEMANEWPGPSGANNASWRNVAADIYGHIRYICPGLNFSTAYSDAASVPTWQYRWNVGPALHVGELTSVWYNGTTAPKVFVQGYWVSFIRSFDPNAHPMSFWTQDGDRMKSPQWNTFGTTGSGSRMLFDDENEVKMENVTDQEWQRCNIVSDMGLQLDQ</sequence>
<proteinExistence type="inferred from homology"/>
<dbReference type="Pfam" id="PF00135">
    <property type="entry name" value="COesterase"/>
    <property type="match status" value="1"/>
</dbReference>
<dbReference type="InterPro" id="IPR002018">
    <property type="entry name" value="CarbesteraseB"/>
</dbReference>
<evidence type="ECO:0000256" key="2">
    <source>
        <dbReference type="ARBA" id="ARBA00022801"/>
    </source>
</evidence>
<evidence type="ECO:0000313" key="5">
    <source>
        <dbReference type="EMBL" id="KAF1978013.1"/>
    </source>
</evidence>
<accession>A0A6A5VK20</accession>
<evidence type="ECO:0000259" key="4">
    <source>
        <dbReference type="Pfam" id="PF00135"/>
    </source>
</evidence>
<dbReference type="Gene3D" id="3.40.50.1820">
    <property type="entry name" value="alpha/beta hydrolase"/>
    <property type="match status" value="1"/>
</dbReference>
<keyword evidence="2 3" id="KW-0378">Hydrolase</keyword>
<reference evidence="5" key="1">
    <citation type="journal article" date="2020" name="Stud. Mycol.">
        <title>101 Dothideomycetes genomes: a test case for predicting lifestyles and emergence of pathogens.</title>
        <authorList>
            <person name="Haridas S."/>
            <person name="Albert R."/>
            <person name="Binder M."/>
            <person name="Bloem J."/>
            <person name="Labutti K."/>
            <person name="Salamov A."/>
            <person name="Andreopoulos B."/>
            <person name="Baker S."/>
            <person name="Barry K."/>
            <person name="Bills G."/>
            <person name="Bluhm B."/>
            <person name="Cannon C."/>
            <person name="Castanera R."/>
            <person name="Culley D."/>
            <person name="Daum C."/>
            <person name="Ezra D."/>
            <person name="Gonzalez J."/>
            <person name="Henrissat B."/>
            <person name="Kuo A."/>
            <person name="Liang C."/>
            <person name="Lipzen A."/>
            <person name="Lutzoni F."/>
            <person name="Magnuson J."/>
            <person name="Mondo S."/>
            <person name="Nolan M."/>
            <person name="Ohm R."/>
            <person name="Pangilinan J."/>
            <person name="Park H.-J."/>
            <person name="Ramirez L."/>
            <person name="Alfaro M."/>
            <person name="Sun H."/>
            <person name="Tritt A."/>
            <person name="Yoshinaga Y."/>
            <person name="Zwiers L.-H."/>
            <person name="Turgeon B."/>
            <person name="Goodwin S."/>
            <person name="Spatafora J."/>
            <person name="Crous P."/>
            <person name="Grigoriev I."/>
        </authorList>
    </citation>
    <scope>NUCLEOTIDE SEQUENCE</scope>
    <source>
        <strain evidence="5">CBS 107.79</strain>
    </source>
</reference>
<protein>
    <recommendedName>
        <fullName evidence="3">Carboxylic ester hydrolase</fullName>
        <ecNumber evidence="3">3.1.1.-</ecNumber>
    </recommendedName>
</protein>
<evidence type="ECO:0000256" key="3">
    <source>
        <dbReference type="RuleBase" id="RU361235"/>
    </source>
</evidence>
<keyword evidence="6" id="KW-1185">Reference proteome</keyword>
<dbReference type="InterPro" id="IPR050309">
    <property type="entry name" value="Type-B_Carboxylest/Lipase"/>
</dbReference>
<dbReference type="EC" id="3.1.1.-" evidence="3"/>
<feature type="domain" description="Carboxylesterase type B" evidence="4">
    <location>
        <begin position="28"/>
        <end position="499"/>
    </location>
</feature>
<dbReference type="SUPFAM" id="SSF53474">
    <property type="entry name" value="alpha/beta-Hydrolases"/>
    <property type="match status" value="1"/>
</dbReference>
<dbReference type="PANTHER" id="PTHR11559">
    <property type="entry name" value="CARBOXYLESTERASE"/>
    <property type="match status" value="1"/>
</dbReference>
<dbReference type="EMBL" id="ML976661">
    <property type="protein sequence ID" value="KAF1978013.1"/>
    <property type="molecule type" value="Genomic_DNA"/>
</dbReference>
<evidence type="ECO:0000313" key="6">
    <source>
        <dbReference type="Proteomes" id="UP000800036"/>
    </source>
</evidence>
<evidence type="ECO:0000256" key="1">
    <source>
        <dbReference type="ARBA" id="ARBA00005964"/>
    </source>
</evidence>
<dbReference type="GO" id="GO:0016787">
    <property type="term" value="F:hydrolase activity"/>
    <property type="evidence" value="ECO:0007669"/>
    <property type="project" value="UniProtKB-KW"/>
</dbReference>
<dbReference type="InterPro" id="IPR029058">
    <property type="entry name" value="AB_hydrolase_fold"/>
</dbReference>
<dbReference type="InterPro" id="IPR019826">
    <property type="entry name" value="Carboxylesterase_B_AS"/>
</dbReference>
<keyword evidence="3" id="KW-0732">Signal</keyword>
<dbReference type="OrthoDB" id="408631at2759"/>
<name>A0A6A5VK20_9PLEO</name>
<gene>
    <name evidence="5" type="ORF">BU23DRAFT_450539</name>
</gene>